<organism evidence="3 4">
    <name type="scientific">Brachionus calyciflorus</name>
    <dbReference type="NCBI Taxonomy" id="104777"/>
    <lineage>
        <taxon>Eukaryota</taxon>
        <taxon>Metazoa</taxon>
        <taxon>Spiralia</taxon>
        <taxon>Gnathifera</taxon>
        <taxon>Rotifera</taxon>
        <taxon>Eurotatoria</taxon>
        <taxon>Monogononta</taxon>
        <taxon>Pseudotrocha</taxon>
        <taxon>Ploima</taxon>
        <taxon>Brachionidae</taxon>
        <taxon>Brachionus</taxon>
    </lineage>
</organism>
<dbReference type="InterPro" id="IPR006674">
    <property type="entry name" value="HD_domain"/>
</dbReference>
<dbReference type="InterPro" id="IPR050135">
    <property type="entry name" value="dGTPase-like"/>
</dbReference>
<evidence type="ECO:0000313" key="4">
    <source>
        <dbReference type="Proteomes" id="UP000663879"/>
    </source>
</evidence>
<dbReference type="SMART" id="SM00471">
    <property type="entry name" value="HDc"/>
    <property type="match status" value="1"/>
</dbReference>
<feature type="domain" description="HD/PDEase" evidence="2">
    <location>
        <begin position="46"/>
        <end position="166"/>
    </location>
</feature>
<comment type="similarity">
    <text evidence="1">Belongs to the SAMHD1 family.</text>
</comment>
<dbReference type="CDD" id="cd00077">
    <property type="entry name" value="HDc"/>
    <property type="match status" value="1"/>
</dbReference>
<dbReference type="AlphaFoldDB" id="A0A814IN59"/>
<dbReference type="Proteomes" id="UP000663879">
    <property type="component" value="Unassembled WGS sequence"/>
</dbReference>
<dbReference type="PANTHER" id="PTHR11373">
    <property type="entry name" value="DEOXYNUCLEOSIDE TRIPHOSPHATE TRIPHOSPHOHYDROLASE"/>
    <property type="match status" value="1"/>
</dbReference>
<proteinExistence type="inferred from homology"/>
<dbReference type="Pfam" id="PF01966">
    <property type="entry name" value="HD"/>
    <property type="match status" value="1"/>
</dbReference>
<dbReference type="OrthoDB" id="9991235at2759"/>
<name>A0A814IN59_9BILA</name>
<evidence type="ECO:0000313" key="3">
    <source>
        <dbReference type="EMBL" id="CAF1026877.1"/>
    </source>
</evidence>
<dbReference type="GO" id="GO:0008832">
    <property type="term" value="F:dGTPase activity"/>
    <property type="evidence" value="ECO:0007669"/>
    <property type="project" value="TreeGrafter"/>
</dbReference>
<protein>
    <recommendedName>
        <fullName evidence="2">HD/PDEase domain-containing protein</fullName>
    </recommendedName>
</protein>
<evidence type="ECO:0000259" key="2">
    <source>
        <dbReference type="SMART" id="SM00471"/>
    </source>
</evidence>
<dbReference type="GO" id="GO:0006203">
    <property type="term" value="P:dGTP catabolic process"/>
    <property type="evidence" value="ECO:0007669"/>
    <property type="project" value="TreeGrafter"/>
</dbReference>
<comment type="caution">
    <text evidence="3">The sequence shown here is derived from an EMBL/GenBank/DDBJ whole genome shotgun (WGS) entry which is preliminary data.</text>
</comment>
<accession>A0A814IN59</accession>
<dbReference type="EMBL" id="CAJNOC010004585">
    <property type="protein sequence ID" value="CAF1026877.1"/>
    <property type="molecule type" value="Genomic_DNA"/>
</dbReference>
<dbReference type="GO" id="GO:0005634">
    <property type="term" value="C:nucleus"/>
    <property type="evidence" value="ECO:0007669"/>
    <property type="project" value="TreeGrafter"/>
</dbReference>
<dbReference type="SUPFAM" id="SSF109604">
    <property type="entry name" value="HD-domain/PDEase-like"/>
    <property type="match status" value="1"/>
</dbReference>
<evidence type="ECO:0000256" key="1">
    <source>
        <dbReference type="ARBA" id="ARBA00005776"/>
    </source>
</evidence>
<dbReference type="Gene3D" id="1.10.3210.10">
    <property type="entry name" value="Hypothetical protein af1432"/>
    <property type="match status" value="1"/>
</dbReference>
<gene>
    <name evidence="3" type="ORF">OXX778_LOCUS17661</name>
</gene>
<dbReference type="InterPro" id="IPR003607">
    <property type="entry name" value="HD/PDEase_dom"/>
</dbReference>
<sequence>MKNYEDSIYGLIEIEPIFQLIINTPEFQRLKYIKQTENIYFLFPSSVHTRFEHCIGTFHLAKKLLDYLSKSQHDLNITRKESLCVQIAALCHDIGHGPFSHLFEELIKPNCSFKHETASFLIFERIFDKLKSQSEFIEEGIFTEKDKILIIDLIHPKISKKLWSNFINQTNDIKIIKDNFLNQLGISMDKIFLFEIVSNFITNIDVDKWDYFTRDSFHMNLKINFDYEKFIHNCYISELDGLNRLCFKDLEQILDLIKAKRSLQKYRYKIPSALALRLMLIDCLNEITLEDGFINKLENLKLNLNWYLNLDDRVLDTIRTHKGLEIKSRMDQKDFYHYIRSVPRENLDQNKIDMFKQNMAYKFQIDPKDLIFTIEKYFFGKNNQCLLESLSKMNLSTNEARVTLKEETIVILFYKPITLDESLRDDLKNEFIKFFGSYKKVDFNNNEEI</sequence>
<reference evidence="3" key="1">
    <citation type="submission" date="2021-02" db="EMBL/GenBank/DDBJ databases">
        <authorList>
            <person name="Nowell W R."/>
        </authorList>
    </citation>
    <scope>NUCLEOTIDE SEQUENCE</scope>
    <source>
        <strain evidence="3">Ploen Becks lab</strain>
    </source>
</reference>
<keyword evidence="4" id="KW-1185">Reference proteome</keyword>
<dbReference type="PANTHER" id="PTHR11373:SF4">
    <property type="entry name" value="DEOXYNUCLEOSIDE TRIPHOSPHATE TRIPHOSPHOHYDROLASE SAMHD1"/>
    <property type="match status" value="1"/>
</dbReference>